<dbReference type="Proteomes" id="UP001330482">
    <property type="component" value="Chromosome"/>
</dbReference>
<keyword evidence="16" id="KW-1185">Reference proteome</keyword>
<dbReference type="PANTHER" id="PTHR34501:SF1">
    <property type="entry name" value="OUTER MEMBRANE PORIN C"/>
    <property type="match status" value="1"/>
</dbReference>
<comment type="similarity">
    <text evidence="2 11">Belongs to the Gram-negative porin family.</text>
</comment>
<dbReference type="PRINTS" id="PR00182">
    <property type="entry name" value="ECOLNEIPORIN"/>
</dbReference>
<evidence type="ECO:0000256" key="10">
    <source>
        <dbReference type="ARBA" id="ARBA00023237"/>
    </source>
</evidence>
<dbReference type="EMBL" id="SJOO01000007">
    <property type="protein sequence ID" value="TCB91201.1"/>
    <property type="molecule type" value="Genomic_DNA"/>
</dbReference>
<dbReference type="GO" id="GO:0034220">
    <property type="term" value="P:monoatomic ion transmembrane transport"/>
    <property type="evidence" value="ECO:0007669"/>
    <property type="project" value="InterPro"/>
</dbReference>
<keyword evidence="8 11" id="KW-0626">Porin</keyword>
<proteinExistence type="inferred from homology"/>
<evidence type="ECO:0000256" key="12">
    <source>
        <dbReference type="SAM" id="SignalP"/>
    </source>
</evidence>
<evidence type="ECO:0000256" key="7">
    <source>
        <dbReference type="ARBA" id="ARBA00023065"/>
    </source>
</evidence>
<dbReference type="InterPro" id="IPR001702">
    <property type="entry name" value="Porin_Gram-ve"/>
</dbReference>
<evidence type="ECO:0000313" key="14">
    <source>
        <dbReference type="EMBL" id="WRW30154.1"/>
    </source>
</evidence>
<evidence type="ECO:0000256" key="9">
    <source>
        <dbReference type="ARBA" id="ARBA00023136"/>
    </source>
</evidence>
<name>A0A4R0G8B9_9ENTR</name>
<dbReference type="EMBL" id="CP142124">
    <property type="protein sequence ID" value="WRW30154.1"/>
    <property type="molecule type" value="Genomic_DNA"/>
</dbReference>
<protein>
    <submittedName>
        <fullName evidence="13">Porin OmpC</fullName>
    </submittedName>
</protein>
<evidence type="ECO:0000256" key="3">
    <source>
        <dbReference type="ARBA" id="ARBA00022448"/>
    </source>
</evidence>
<evidence type="ECO:0000256" key="2">
    <source>
        <dbReference type="ARBA" id="ARBA00007539"/>
    </source>
</evidence>
<dbReference type="InterPro" id="IPR001897">
    <property type="entry name" value="Porin_gammaproteobac"/>
</dbReference>
<dbReference type="GO" id="GO:0015288">
    <property type="term" value="F:porin activity"/>
    <property type="evidence" value="ECO:0007669"/>
    <property type="project" value="UniProtKB-KW"/>
</dbReference>
<evidence type="ECO:0000256" key="5">
    <source>
        <dbReference type="ARBA" id="ARBA00022692"/>
    </source>
</evidence>
<keyword evidence="5 11" id="KW-0812">Transmembrane</keyword>
<keyword evidence="4" id="KW-1134">Transmembrane beta strand</keyword>
<dbReference type="PANTHER" id="PTHR34501">
    <property type="entry name" value="PROTEIN YDDL-RELATED"/>
    <property type="match status" value="1"/>
</dbReference>
<feature type="chain" id="PRO_5020364910" evidence="12">
    <location>
        <begin position="22"/>
        <end position="370"/>
    </location>
</feature>
<dbReference type="PRINTS" id="PR00183">
    <property type="entry name" value="ECOLIPORIN"/>
</dbReference>
<evidence type="ECO:0000313" key="16">
    <source>
        <dbReference type="Proteomes" id="UP001330482"/>
    </source>
</evidence>
<gene>
    <name evidence="13" type="primary">ompC</name>
    <name evidence="13" type="ORF">E0L20_16615</name>
    <name evidence="14" type="ORF">VPX56_15270</name>
</gene>
<dbReference type="PROSITE" id="PS00576">
    <property type="entry name" value="GRAM_NEG_PORIN"/>
    <property type="match status" value="1"/>
</dbReference>
<evidence type="ECO:0000256" key="11">
    <source>
        <dbReference type="RuleBase" id="RU000469"/>
    </source>
</evidence>
<dbReference type="GO" id="GO:0009279">
    <property type="term" value="C:cell outer membrane"/>
    <property type="evidence" value="ECO:0007669"/>
    <property type="project" value="UniProtKB-SubCell"/>
</dbReference>
<dbReference type="Proteomes" id="UP000291424">
    <property type="component" value="Unassembled WGS sequence"/>
</dbReference>
<keyword evidence="6 12" id="KW-0732">Signal</keyword>
<dbReference type="NCBIfam" id="NF007841">
    <property type="entry name" value="PRK10554.1"/>
    <property type="match status" value="1"/>
</dbReference>
<dbReference type="InterPro" id="IPR050298">
    <property type="entry name" value="Gram-neg_bact_OMP"/>
</dbReference>
<comment type="subunit">
    <text evidence="11">Homotrimer.</text>
</comment>
<dbReference type="RefSeq" id="WP_131634915.1">
    <property type="nucleotide sequence ID" value="NZ_CP142124.1"/>
</dbReference>
<dbReference type="SUPFAM" id="SSF56935">
    <property type="entry name" value="Porins"/>
    <property type="match status" value="1"/>
</dbReference>
<evidence type="ECO:0000256" key="4">
    <source>
        <dbReference type="ARBA" id="ARBA00022452"/>
    </source>
</evidence>
<organism evidence="13 15">
    <name type="scientific">Enterobacter wuhouensis</name>
    <dbReference type="NCBI Taxonomy" id="2529381"/>
    <lineage>
        <taxon>Bacteria</taxon>
        <taxon>Pseudomonadati</taxon>
        <taxon>Pseudomonadota</taxon>
        <taxon>Gammaproteobacteria</taxon>
        <taxon>Enterobacterales</taxon>
        <taxon>Enterobacteriaceae</taxon>
        <taxon>Enterobacter</taxon>
    </lineage>
</organism>
<dbReference type="AlphaFoldDB" id="A0A4R0G8B9"/>
<feature type="signal peptide" evidence="12">
    <location>
        <begin position="1"/>
        <end position="21"/>
    </location>
</feature>
<dbReference type="FunFam" id="2.40.160.10:FF:000002">
    <property type="entry name" value="Outer membrane porin F"/>
    <property type="match status" value="1"/>
</dbReference>
<reference evidence="13 15" key="1">
    <citation type="submission" date="2019-02" db="EMBL/GenBank/DDBJ databases">
        <title>The draft genome of Enterobacter spp. strains.</title>
        <authorList>
            <person name="Wang C."/>
            <person name="Feng Y."/>
            <person name="Zong Z."/>
        </authorList>
    </citation>
    <scope>NUCLEOTIDE SEQUENCE [LARGE SCALE GENOMIC DNA]</scope>
    <source>
        <strain evidence="13 15">WCHEW120002</strain>
    </source>
</reference>
<evidence type="ECO:0000313" key="15">
    <source>
        <dbReference type="Proteomes" id="UP000291424"/>
    </source>
</evidence>
<dbReference type="InterPro" id="IPR023614">
    <property type="entry name" value="Porin_dom_sf"/>
</dbReference>
<sequence>MKVKVLSLLVPALLVAGAANAAEIYNKDGNKLDLYGKVDGLHYFSDDDGQDGDQTYMRLGFKGETQVNDQLTGYGQWEYQIQGNTDEGDNQSWTRVAFAGLKFADAGSFDYGRNYGVIYDVTSWTDVLPEFGGDTYGADNFLQSRANGVATYRNQDFFGLVDGLNFALQYQGKNGSVDGENDGGRSLLKQNGDGYGASVTYNLGEGFSIGGAMASSKRTYDQNNSAALGDGDRAEVYSGGLKYDANNIYLATQYSQTYNATRFGTSNGSNPSTVYGFANKAQNFEVVAQYQFDFGLRPSVAYLQSKGKDIEGYGDQDLLKYVDVGATYYFNKNMSTYVDYKINLLDDNDFTRQAGVGTDDIVALGLVYQF</sequence>
<reference evidence="14 16" key="2">
    <citation type="submission" date="2024-01" db="EMBL/GenBank/DDBJ databases">
        <title>AV1 has a protective and therapeutic effect against plant viruses.</title>
        <authorList>
            <person name="Wang F."/>
        </authorList>
    </citation>
    <scope>NUCLEOTIDE SEQUENCE [LARGE SCALE GENOMIC DNA]</scope>
    <source>
        <strain evidence="14 16">AV1</strain>
    </source>
</reference>
<keyword evidence="7 11" id="KW-0406">Ion transport</keyword>
<dbReference type="InterPro" id="IPR013793">
    <property type="entry name" value="Porin_Gram-ve_CS"/>
</dbReference>
<keyword evidence="9 11" id="KW-0472">Membrane</keyword>
<dbReference type="GO" id="GO:0046930">
    <property type="term" value="C:pore complex"/>
    <property type="evidence" value="ECO:0007669"/>
    <property type="project" value="UniProtKB-KW"/>
</dbReference>
<dbReference type="OrthoDB" id="7055111at2"/>
<keyword evidence="10 11" id="KW-0998">Cell outer membrane</keyword>
<evidence type="ECO:0000313" key="13">
    <source>
        <dbReference type="EMBL" id="TCB91201.1"/>
    </source>
</evidence>
<keyword evidence="3 11" id="KW-0813">Transport</keyword>
<evidence type="ECO:0000256" key="1">
    <source>
        <dbReference type="ARBA" id="ARBA00004571"/>
    </source>
</evidence>
<evidence type="ECO:0000256" key="8">
    <source>
        <dbReference type="ARBA" id="ARBA00023114"/>
    </source>
</evidence>
<dbReference type="Gene3D" id="2.40.160.10">
    <property type="entry name" value="Porin"/>
    <property type="match status" value="1"/>
</dbReference>
<comment type="subcellular location">
    <subcellularLocation>
        <location evidence="1 11">Cell outer membrane</location>
        <topology evidence="1 11">Multi-pass membrane protein</topology>
    </subcellularLocation>
</comment>
<accession>A0A4R0G8B9</accession>
<evidence type="ECO:0000256" key="6">
    <source>
        <dbReference type="ARBA" id="ARBA00022729"/>
    </source>
</evidence>
<dbReference type="Pfam" id="PF00267">
    <property type="entry name" value="Porin_1"/>
    <property type="match status" value="1"/>
</dbReference>